<gene>
    <name evidence="2" type="primary">TAD3</name>
    <name evidence="2" type="ORF">ATNIH1004_006164</name>
</gene>
<sequence length="498" mass="54598">MDAQQIVQDVQPLVGQIVPIRTVQESRPREDFDNAYVAEVNVKSASKVIKALDSNFPRDSSQSTHHLRRFSKHTQLPETLRSILIQGEPSSQTIFVLISPPLPDIDSLQKLLSPFVPTPTEPENINLHTIRVPIQPPLNVSQAEKWSAKYWPVVYNPAAPRANIAPPPQILTRTRDSIQPKAGHYLALAYKVADEAEQSGLGRRVGAVVVDPELEARINKTTDNDDGGIHWADAVVAVAGDARYSRREVGTSSKGELQLGSGPNPARGTYNPDLEGGPELHALMRAVDLIASVRRGSTQGEKPRLSPLETHFLSQSETPHSGCLLDSRGLSPVPEKYQKTDTDAIPKSSSSLSGSGKGTPRIRSREQGGYLCTDLDVYMTHEPCLCCSMGLLLSRFRSVSFPRQGRMITGGLASEPVISPVMEADATNEPSASNDDNNNSSPAEDPEDAQQAEESSTQPHREYYGLHWRKELNWRALGFEFIEEGGSQRAAEEVNFHA</sequence>
<evidence type="ECO:0000313" key="2">
    <source>
        <dbReference type="EMBL" id="KAA8647471.1"/>
    </source>
</evidence>
<dbReference type="GO" id="GO:0003824">
    <property type="term" value="F:catalytic activity"/>
    <property type="evidence" value="ECO:0007669"/>
    <property type="project" value="InterPro"/>
</dbReference>
<dbReference type="Proteomes" id="UP000324241">
    <property type="component" value="Unassembled WGS sequence"/>
</dbReference>
<dbReference type="OrthoDB" id="3180714at2759"/>
<accession>A0A5M9MKD5</accession>
<proteinExistence type="predicted"/>
<evidence type="ECO:0000256" key="1">
    <source>
        <dbReference type="SAM" id="MobiDB-lite"/>
    </source>
</evidence>
<dbReference type="InterPro" id="IPR016193">
    <property type="entry name" value="Cytidine_deaminase-like"/>
</dbReference>
<dbReference type="Gene3D" id="3.40.140.10">
    <property type="entry name" value="Cytidine Deaminase, domain 2"/>
    <property type="match status" value="1"/>
</dbReference>
<feature type="region of interest" description="Disordered" evidence="1">
    <location>
        <begin position="328"/>
        <end position="364"/>
    </location>
</feature>
<dbReference type="GeneID" id="54328866"/>
<feature type="region of interest" description="Disordered" evidence="1">
    <location>
        <begin position="247"/>
        <end position="268"/>
    </location>
</feature>
<name>A0A5M9MKD5_9EURO</name>
<evidence type="ECO:0000313" key="3">
    <source>
        <dbReference type="Proteomes" id="UP000324241"/>
    </source>
</evidence>
<organism evidence="2 3">
    <name type="scientific">Aspergillus tanneri</name>
    <dbReference type="NCBI Taxonomy" id="1220188"/>
    <lineage>
        <taxon>Eukaryota</taxon>
        <taxon>Fungi</taxon>
        <taxon>Dikarya</taxon>
        <taxon>Ascomycota</taxon>
        <taxon>Pezizomycotina</taxon>
        <taxon>Eurotiomycetes</taxon>
        <taxon>Eurotiomycetidae</taxon>
        <taxon>Eurotiales</taxon>
        <taxon>Aspergillaceae</taxon>
        <taxon>Aspergillus</taxon>
        <taxon>Aspergillus subgen. Circumdati</taxon>
    </lineage>
</organism>
<dbReference type="GO" id="GO:0006139">
    <property type="term" value="P:nucleobase-containing compound metabolic process"/>
    <property type="evidence" value="ECO:0007669"/>
    <property type="project" value="UniProtKB-ARBA"/>
</dbReference>
<dbReference type="SUPFAM" id="SSF53927">
    <property type="entry name" value="Cytidine deaminase-like"/>
    <property type="match status" value="1"/>
</dbReference>
<feature type="compositionally biased region" description="Low complexity" evidence="1">
    <location>
        <begin position="428"/>
        <end position="443"/>
    </location>
</feature>
<dbReference type="RefSeq" id="XP_033426832.1">
    <property type="nucleotide sequence ID" value="XM_033570800.1"/>
</dbReference>
<protein>
    <submittedName>
        <fullName evidence="2">tRNA-specific adenosine deaminase subunit tad3</fullName>
    </submittedName>
</protein>
<dbReference type="EMBL" id="QUQM01000004">
    <property type="protein sequence ID" value="KAA8647471.1"/>
    <property type="molecule type" value="Genomic_DNA"/>
</dbReference>
<dbReference type="AlphaFoldDB" id="A0A5M9MKD5"/>
<comment type="caution">
    <text evidence="2">The sequence shown here is derived from an EMBL/GenBank/DDBJ whole genome shotgun (WGS) entry which is preliminary data.</text>
</comment>
<feature type="region of interest" description="Disordered" evidence="1">
    <location>
        <begin position="426"/>
        <end position="461"/>
    </location>
</feature>
<reference evidence="2 3" key="1">
    <citation type="submission" date="2019-08" db="EMBL/GenBank/DDBJ databases">
        <title>The genome sequence of a newly discovered highly antifungal drug resistant Aspergillus species, Aspergillus tanneri NIH 1004.</title>
        <authorList>
            <person name="Mounaud S."/>
            <person name="Singh I."/>
            <person name="Joardar V."/>
            <person name="Pakala S."/>
            <person name="Pakala S."/>
            <person name="Venepally P."/>
            <person name="Chung J.K."/>
            <person name="Losada L."/>
            <person name="Nierman W.C."/>
        </authorList>
    </citation>
    <scope>NUCLEOTIDE SEQUENCE [LARGE SCALE GENOMIC DNA]</scope>
    <source>
        <strain evidence="2 3">NIH1004</strain>
    </source>
</reference>
<dbReference type="VEuPathDB" id="FungiDB:EYZ11_010497"/>